<accession>A0ABT0ZRW2</accession>
<dbReference type="SUPFAM" id="SSF53300">
    <property type="entry name" value="vWA-like"/>
    <property type="match status" value="1"/>
</dbReference>
<dbReference type="EMBL" id="JAGSOV010000001">
    <property type="protein sequence ID" value="MCO1653435.1"/>
    <property type="molecule type" value="Genomic_DNA"/>
</dbReference>
<evidence type="ECO:0000256" key="1">
    <source>
        <dbReference type="SAM" id="Phobius"/>
    </source>
</evidence>
<reference evidence="3" key="1">
    <citation type="submission" date="2021-04" db="EMBL/GenBank/DDBJ databases">
        <title>Pseudonocardia sp. nov., isolated from sandy soil of mangrove forest.</title>
        <authorList>
            <person name="Zan Z."/>
            <person name="Huang R."/>
            <person name="Liu W."/>
        </authorList>
    </citation>
    <scope>NUCLEOTIDE SEQUENCE</scope>
    <source>
        <strain evidence="3">S2-4</strain>
    </source>
</reference>
<dbReference type="RefSeq" id="WP_252435025.1">
    <property type="nucleotide sequence ID" value="NZ_JAGSOV010000001.1"/>
</dbReference>
<proteinExistence type="predicted"/>
<dbReference type="Proteomes" id="UP001165283">
    <property type="component" value="Unassembled WGS sequence"/>
</dbReference>
<organism evidence="3 4">
    <name type="scientific">Pseudonocardia humida</name>
    <dbReference type="NCBI Taxonomy" id="2800819"/>
    <lineage>
        <taxon>Bacteria</taxon>
        <taxon>Bacillati</taxon>
        <taxon>Actinomycetota</taxon>
        <taxon>Actinomycetes</taxon>
        <taxon>Pseudonocardiales</taxon>
        <taxon>Pseudonocardiaceae</taxon>
        <taxon>Pseudonocardia</taxon>
    </lineage>
</organism>
<sequence length="315" mass="32273">MLRFLEPGWLWLLLLAPVLVTGYLLESRRRGRDDRTVPVRIVGPGGPARRRARTWPRHLRAAAFLLAVVAVVLALAQPVGVVPGLTTREGTVVVALDVSNSMEATDVAPSRLAAATEAARTFVSAVPADFQVGLVLFAGSADIAVRPSRDRAALLAELTEPRLRSGTAIGDAVLRSVDAVRGTLLDPAADRAPARIVLLSDGDSTNGAPLAEAAAAATAADIPVSTIAYGTQKGVTSTGTPVPVDTDALAELAAATGGQPYLAETADQLRAAYADIGQAIGDDGERPLITAVLLVALGAALLNAAGSLTAAPRPA</sequence>
<dbReference type="InterPro" id="IPR036465">
    <property type="entry name" value="vWFA_dom_sf"/>
</dbReference>
<comment type="caution">
    <text evidence="3">The sequence shown here is derived from an EMBL/GenBank/DDBJ whole genome shotgun (WGS) entry which is preliminary data.</text>
</comment>
<dbReference type="Gene3D" id="3.40.50.410">
    <property type="entry name" value="von Willebrand factor, type A domain"/>
    <property type="match status" value="1"/>
</dbReference>
<gene>
    <name evidence="3" type="ORF">KDL28_00040</name>
</gene>
<dbReference type="InterPro" id="IPR002035">
    <property type="entry name" value="VWF_A"/>
</dbReference>
<dbReference type="PANTHER" id="PTHR37947">
    <property type="entry name" value="BLL2462 PROTEIN"/>
    <property type="match status" value="1"/>
</dbReference>
<evidence type="ECO:0000259" key="2">
    <source>
        <dbReference type="PROSITE" id="PS50234"/>
    </source>
</evidence>
<dbReference type="PROSITE" id="PS50234">
    <property type="entry name" value="VWFA"/>
    <property type="match status" value="1"/>
</dbReference>
<protein>
    <submittedName>
        <fullName evidence="3">VWA domain-containing protein</fullName>
    </submittedName>
</protein>
<evidence type="ECO:0000313" key="3">
    <source>
        <dbReference type="EMBL" id="MCO1653435.1"/>
    </source>
</evidence>
<keyword evidence="4" id="KW-1185">Reference proteome</keyword>
<dbReference type="Pfam" id="PF13519">
    <property type="entry name" value="VWA_2"/>
    <property type="match status" value="1"/>
</dbReference>
<keyword evidence="1" id="KW-1133">Transmembrane helix</keyword>
<dbReference type="SMART" id="SM00327">
    <property type="entry name" value="VWA"/>
    <property type="match status" value="1"/>
</dbReference>
<feature type="transmembrane region" description="Helical" evidence="1">
    <location>
        <begin position="59"/>
        <end position="76"/>
    </location>
</feature>
<name>A0ABT0ZRW2_9PSEU</name>
<keyword evidence="1" id="KW-0472">Membrane</keyword>
<feature type="domain" description="VWFA" evidence="2">
    <location>
        <begin position="91"/>
        <end position="276"/>
    </location>
</feature>
<dbReference type="Pfam" id="PF07584">
    <property type="entry name" value="BatA"/>
    <property type="match status" value="1"/>
</dbReference>
<feature type="transmembrane region" description="Helical" evidence="1">
    <location>
        <begin position="6"/>
        <end position="25"/>
    </location>
</feature>
<evidence type="ECO:0000313" key="4">
    <source>
        <dbReference type="Proteomes" id="UP001165283"/>
    </source>
</evidence>
<dbReference type="PANTHER" id="PTHR37947:SF1">
    <property type="entry name" value="BLL2462 PROTEIN"/>
    <property type="match status" value="1"/>
</dbReference>
<keyword evidence="1" id="KW-0812">Transmembrane</keyword>
<dbReference type="InterPro" id="IPR024163">
    <property type="entry name" value="Aerotolerance_reg_N"/>
</dbReference>